<dbReference type="Proteomes" id="UP000244223">
    <property type="component" value="Unassembled WGS sequence"/>
</dbReference>
<dbReference type="AlphaFoldDB" id="A0A2T5J455"/>
<accession>A0A2T5J455</accession>
<evidence type="ECO:0000313" key="2">
    <source>
        <dbReference type="Proteomes" id="UP000244223"/>
    </source>
</evidence>
<reference evidence="1 2" key="1">
    <citation type="submission" date="2018-04" db="EMBL/GenBank/DDBJ databases">
        <title>Genomic Encyclopedia of Archaeal and Bacterial Type Strains, Phase II (KMG-II): from individual species to whole genera.</title>
        <authorList>
            <person name="Goeker M."/>
        </authorList>
    </citation>
    <scope>NUCLEOTIDE SEQUENCE [LARGE SCALE GENOMIC DNA]</scope>
    <source>
        <strain evidence="1 2">DSM 5822</strain>
    </source>
</reference>
<gene>
    <name evidence="1" type="ORF">C8N29_101480</name>
</gene>
<name>A0A2T5J455_9GAMM</name>
<dbReference type="PROSITE" id="PS51257">
    <property type="entry name" value="PROKAR_LIPOPROTEIN"/>
    <property type="match status" value="1"/>
</dbReference>
<evidence type="ECO:0000313" key="1">
    <source>
        <dbReference type="EMBL" id="PTQ91407.1"/>
    </source>
</evidence>
<proteinExistence type="predicted"/>
<dbReference type="RefSeq" id="WP_107864417.1">
    <property type="nucleotide sequence ID" value="NZ_QAON01000001.1"/>
</dbReference>
<comment type="caution">
    <text evidence="1">The sequence shown here is derived from an EMBL/GenBank/DDBJ whole genome shotgun (WGS) entry which is preliminary data.</text>
</comment>
<protein>
    <recommendedName>
        <fullName evidence="3">Lipoprotein</fullName>
    </recommendedName>
</protein>
<keyword evidence="2" id="KW-1185">Reference proteome</keyword>
<sequence>MFKKLLVVVISFLLFGCIGADITIVRPIKKGYFLDGTRLYYQDVDDTNNLVAESCISSMFNFEQNKAKDPNQPAIVLKKHFSTNSVLDNSRVVKTYRKLSNRLFVWQGVFIDATILPFRVPFAVPYGIRKIELGLTNDQLTSVKELTDIDGKSIGFFYGYLNEAGNSYYGSWFMKKHPAQKYPRDRFGVGIDGHSINDIAKLYFDCDWKIKK</sequence>
<dbReference type="EMBL" id="QAON01000001">
    <property type="protein sequence ID" value="PTQ91407.1"/>
    <property type="molecule type" value="Genomic_DNA"/>
</dbReference>
<organism evidence="1 2">
    <name type="scientific">Agitococcus lubricus</name>
    <dbReference type="NCBI Taxonomy" id="1077255"/>
    <lineage>
        <taxon>Bacteria</taxon>
        <taxon>Pseudomonadati</taxon>
        <taxon>Pseudomonadota</taxon>
        <taxon>Gammaproteobacteria</taxon>
        <taxon>Moraxellales</taxon>
        <taxon>Moraxellaceae</taxon>
        <taxon>Agitococcus</taxon>
    </lineage>
</organism>
<evidence type="ECO:0008006" key="3">
    <source>
        <dbReference type="Google" id="ProtNLM"/>
    </source>
</evidence>